<accession>A0A1E1EXA5</accession>
<dbReference type="EMBL" id="AP017644">
    <property type="protein sequence ID" value="BAV61914.1"/>
    <property type="molecule type" value="Genomic_DNA"/>
</dbReference>
<evidence type="ECO:0000313" key="3">
    <source>
        <dbReference type="Proteomes" id="UP000240366"/>
    </source>
</evidence>
<evidence type="ECO:0000313" key="2">
    <source>
        <dbReference type="EMBL" id="BAV62900.1"/>
    </source>
</evidence>
<protein>
    <submittedName>
        <fullName evidence="2">Ankyrin-containing protein</fullName>
    </submittedName>
</protein>
<organism evidence="2 3">
    <name type="scientific">Acanthamoeba castellanii mimivirus</name>
    <dbReference type="NCBI Taxonomy" id="1899318"/>
    <lineage>
        <taxon>Viruses</taxon>
        <taxon>Varidnaviria</taxon>
        <taxon>Bamfordvirae</taxon>
        <taxon>Nucleocytoviricota</taxon>
        <taxon>Megaviricetes</taxon>
        <taxon>Imitervirales</taxon>
        <taxon>Mimiviridae</taxon>
        <taxon>Megamimivirinae</taxon>
        <taxon>Mimivirus</taxon>
    </lineage>
</organism>
<dbReference type="Proteomes" id="UP000240366">
    <property type="component" value="Segment"/>
</dbReference>
<dbReference type="Proteomes" id="UP000241484">
    <property type="component" value="Segment"/>
</dbReference>
<evidence type="ECO:0000313" key="1">
    <source>
        <dbReference type="EMBL" id="BAV61914.1"/>
    </source>
</evidence>
<proteinExistence type="predicted"/>
<reference evidence="3 4" key="1">
    <citation type="submission" date="2016-09" db="EMBL/GenBank/DDBJ databases">
        <title>Nearly complete genome sequences of 2 Mimiviridae isolates, Mimivirus shirakomae and Mimivirus kasaii from Japanese pond and river mouth.</title>
        <authorList>
            <person name="Takemura M."/>
            <person name="Mikami T."/>
            <person name="Murono S."/>
        </authorList>
    </citation>
    <scope>NUCLEOTIDE SEQUENCE [LARGE SCALE GENOMIC DNA]</scope>
    <source>
        <strain evidence="1 4">Mimivirus kasaii</strain>
        <strain evidence="2 3">Mimivirus shirakomae</strain>
    </source>
</reference>
<name>A0A1E1EXA5_9VIRU</name>
<evidence type="ECO:0000313" key="4">
    <source>
        <dbReference type="Proteomes" id="UP000241484"/>
    </source>
</evidence>
<dbReference type="EMBL" id="AP017645">
    <property type="protein sequence ID" value="BAV62900.1"/>
    <property type="molecule type" value="Genomic_DNA"/>
</dbReference>
<sequence>MYCTTNYPIPYELWIYVIDMMEQPELELFLQTKSFFLY</sequence>